<evidence type="ECO:0000256" key="1">
    <source>
        <dbReference type="SAM" id="Phobius"/>
    </source>
</evidence>
<dbReference type="Proteomes" id="UP000429607">
    <property type="component" value="Unassembled WGS sequence"/>
</dbReference>
<reference evidence="2 3" key="1">
    <citation type="submission" date="2018-09" db="EMBL/GenBank/DDBJ databases">
        <title>Genomic investigation of the strawberry pathogen Phytophthora fragariae indicates pathogenicity is determined by transcriptional variation in three key races.</title>
        <authorList>
            <person name="Adams T.M."/>
            <person name="Armitage A.D."/>
            <person name="Sobczyk M.K."/>
            <person name="Bates H.J."/>
            <person name="Dunwell J.M."/>
            <person name="Nellist C.F."/>
            <person name="Harrison R.J."/>
        </authorList>
    </citation>
    <scope>NUCLEOTIDE SEQUENCE [LARGE SCALE GENOMIC DNA]</scope>
    <source>
        <strain evidence="2 3">SCRP249</strain>
    </source>
</reference>
<accession>A0A6A3JX92</accession>
<evidence type="ECO:0000313" key="3">
    <source>
        <dbReference type="Proteomes" id="UP000429607"/>
    </source>
</evidence>
<name>A0A6A3JX92_9STRA</name>
<dbReference type="EMBL" id="QXFV01001812">
    <property type="protein sequence ID" value="KAE8997917.1"/>
    <property type="molecule type" value="Genomic_DNA"/>
</dbReference>
<dbReference type="PANTHER" id="PTHR33417">
    <property type="entry name" value="G-BOX BINDING PROTEIN"/>
    <property type="match status" value="1"/>
</dbReference>
<dbReference type="AlphaFoldDB" id="A0A6A3JX92"/>
<keyword evidence="1" id="KW-0472">Membrane</keyword>
<keyword evidence="1" id="KW-0812">Transmembrane</keyword>
<feature type="transmembrane region" description="Helical" evidence="1">
    <location>
        <begin position="127"/>
        <end position="149"/>
    </location>
</feature>
<evidence type="ECO:0008006" key="4">
    <source>
        <dbReference type="Google" id="ProtNLM"/>
    </source>
</evidence>
<feature type="transmembrane region" description="Helical" evidence="1">
    <location>
        <begin position="21"/>
        <end position="38"/>
    </location>
</feature>
<dbReference type="InterPro" id="IPR010530">
    <property type="entry name" value="B12D"/>
</dbReference>
<evidence type="ECO:0000313" key="2">
    <source>
        <dbReference type="EMBL" id="KAE8997917.1"/>
    </source>
</evidence>
<comment type="caution">
    <text evidence="2">The sequence shown here is derived from an EMBL/GenBank/DDBJ whole genome shotgun (WGS) entry which is preliminary data.</text>
</comment>
<organism evidence="2 3">
    <name type="scientific">Phytophthora rubi</name>
    <dbReference type="NCBI Taxonomy" id="129364"/>
    <lineage>
        <taxon>Eukaryota</taxon>
        <taxon>Sar</taxon>
        <taxon>Stramenopiles</taxon>
        <taxon>Oomycota</taxon>
        <taxon>Peronosporomycetes</taxon>
        <taxon>Peronosporales</taxon>
        <taxon>Peronosporaceae</taxon>
        <taxon>Phytophthora</taxon>
    </lineage>
</organism>
<sequence>MVAKGTRAAKGLINLWATDRGTFPVVMLVGFAMTAALGNCVRHLMSNPDVCVTKAKRDNFLHYSEEQGAEWQSKRRSLATIQKNVINQTFEDEDANTSLHRLAMVVAKGARAAKGVLSLWSTDSSTFPIVFLVGLAMTAAIGNGARYLVNNPDVCLDKSKRNNFMHYNEDQGSDWRARRFRFANIKKNPINQSRQFDPAFEKDENKSVHRD</sequence>
<keyword evidence="1" id="KW-1133">Transmembrane helix</keyword>
<dbReference type="Pfam" id="PF06522">
    <property type="entry name" value="B12D"/>
    <property type="match status" value="2"/>
</dbReference>
<gene>
    <name evidence="2" type="ORF">PR001_g19457</name>
</gene>
<protein>
    <recommendedName>
        <fullName evidence="4">NADH-ubiquinone reductase complex 1 MLRQ subunit</fullName>
    </recommendedName>
</protein>
<proteinExistence type="predicted"/>